<evidence type="ECO:0000313" key="3">
    <source>
        <dbReference type="Proteomes" id="UP000238655"/>
    </source>
</evidence>
<dbReference type="AlphaFoldDB" id="A0A2S5DMH0"/>
<feature type="domain" description="DotM C-terminal cytoplasmic" evidence="1">
    <location>
        <begin position="42"/>
        <end position="213"/>
    </location>
</feature>
<proteinExistence type="predicted"/>
<protein>
    <submittedName>
        <fullName evidence="2">IcmP-like type IV secretion system protein</fullName>
    </submittedName>
</protein>
<reference evidence="2 3" key="1">
    <citation type="submission" date="2018-01" db="EMBL/GenBank/DDBJ databases">
        <title>Successful Treatment of Persistent Burkholderia cepacia Bacteremia with Ceftazidime-Avibactam.</title>
        <authorList>
            <person name="Tamma P."/>
            <person name="Fan Y."/>
            <person name="Bergman Y."/>
            <person name="Sick-Samuels A."/>
            <person name="Hsu A."/>
            <person name="Timp W."/>
            <person name="Simner P."/>
        </authorList>
    </citation>
    <scope>NUCLEOTIDE SEQUENCE [LARGE SCALE GENOMIC DNA]</scope>
    <source>
        <strain evidence="2 3">170816</strain>
    </source>
</reference>
<name>A0A2S5DMH0_9BURK</name>
<evidence type="ECO:0000313" key="2">
    <source>
        <dbReference type="EMBL" id="POZ80280.1"/>
    </source>
</evidence>
<accession>A0A2S5DMH0</accession>
<dbReference type="Proteomes" id="UP000238655">
    <property type="component" value="Unassembled WGS sequence"/>
</dbReference>
<gene>
    <name evidence="2" type="ORF">C3743_40185</name>
</gene>
<organism evidence="2 3">
    <name type="scientific">Burkholderia contaminans</name>
    <dbReference type="NCBI Taxonomy" id="488447"/>
    <lineage>
        <taxon>Bacteria</taxon>
        <taxon>Pseudomonadati</taxon>
        <taxon>Pseudomonadota</taxon>
        <taxon>Betaproteobacteria</taxon>
        <taxon>Burkholderiales</taxon>
        <taxon>Burkholderiaceae</taxon>
        <taxon>Burkholderia</taxon>
        <taxon>Burkholderia cepacia complex</taxon>
    </lineage>
</organism>
<evidence type="ECO:0000259" key="1">
    <source>
        <dbReference type="Pfam" id="PF23127"/>
    </source>
</evidence>
<dbReference type="Pfam" id="PF23127">
    <property type="entry name" value="DotM_C"/>
    <property type="match status" value="1"/>
</dbReference>
<sequence length="226" mass="25390">MRQRPRDYLRRVGALVSLAALPEDIDPTLYIDLDQRSVLRLDRARSALGAQLGPMWEGMRSLRGYERCIFAAFAAQMANNLPLARDIINDLAVSYVRARNEKRAALINSVRAQKALHEYGNTEAVKRICSRHAHKRLVLVSMFEAAKANGVFPSAWFGWLKTVDRTTWYALNDLGLDVASAEACGIRAHWQAEKMAKAPIVNPLIEPALDGLKSYLEELIDVEEDD</sequence>
<dbReference type="InterPro" id="IPR056464">
    <property type="entry name" value="DotM_C"/>
</dbReference>
<dbReference type="EMBL" id="PQVP01000006">
    <property type="protein sequence ID" value="POZ80280.1"/>
    <property type="molecule type" value="Genomic_DNA"/>
</dbReference>
<comment type="caution">
    <text evidence="2">The sequence shown here is derived from an EMBL/GenBank/DDBJ whole genome shotgun (WGS) entry which is preliminary data.</text>
</comment>